<gene>
    <name evidence="3" type="ORF">PAM7066_01705</name>
</gene>
<reference evidence="3 4" key="1">
    <citation type="submission" date="2017-03" db="EMBL/GenBank/DDBJ databases">
        <authorList>
            <person name="Afonso C.L."/>
            <person name="Miller P.J."/>
            <person name="Scott M.A."/>
            <person name="Spackman E."/>
            <person name="Goraichik I."/>
            <person name="Dimitrov K.M."/>
            <person name="Suarez D.L."/>
            <person name="Swayne D.E."/>
        </authorList>
    </citation>
    <scope>NUCLEOTIDE SEQUENCE [LARGE SCALE GENOMIC DNA]</scope>
    <source>
        <strain evidence="3 4">CECT 7066</strain>
    </source>
</reference>
<keyword evidence="2" id="KW-0472">Membrane</keyword>
<evidence type="ECO:0000313" key="4">
    <source>
        <dbReference type="Proteomes" id="UP000193870"/>
    </source>
</evidence>
<accession>A0A1Y5SKS4</accession>
<name>A0A1Y5SKS4_9RHOB</name>
<evidence type="ECO:0000256" key="2">
    <source>
        <dbReference type="SAM" id="Phobius"/>
    </source>
</evidence>
<dbReference type="AlphaFoldDB" id="A0A1Y5SKS4"/>
<dbReference type="STRING" id="315423.SAMN04488020_10482"/>
<dbReference type="Proteomes" id="UP000193870">
    <property type="component" value="Unassembled WGS sequence"/>
</dbReference>
<dbReference type="EMBL" id="FWFV01000004">
    <property type="protein sequence ID" value="SLN40114.1"/>
    <property type="molecule type" value="Genomic_DNA"/>
</dbReference>
<dbReference type="OrthoDB" id="7875742at2"/>
<evidence type="ECO:0000313" key="3">
    <source>
        <dbReference type="EMBL" id="SLN40114.1"/>
    </source>
</evidence>
<protein>
    <submittedName>
        <fullName evidence="3">Uncharacterized protein</fullName>
    </submittedName>
</protein>
<evidence type="ECO:0000256" key="1">
    <source>
        <dbReference type="SAM" id="MobiDB-lite"/>
    </source>
</evidence>
<keyword evidence="2" id="KW-0812">Transmembrane</keyword>
<organism evidence="3 4">
    <name type="scientific">Palleronia marisminoris</name>
    <dbReference type="NCBI Taxonomy" id="315423"/>
    <lineage>
        <taxon>Bacteria</taxon>
        <taxon>Pseudomonadati</taxon>
        <taxon>Pseudomonadota</taxon>
        <taxon>Alphaproteobacteria</taxon>
        <taxon>Rhodobacterales</taxon>
        <taxon>Roseobacteraceae</taxon>
        <taxon>Palleronia</taxon>
    </lineage>
</organism>
<proteinExistence type="predicted"/>
<keyword evidence="2" id="KW-1133">Transmembrane helix</keyword>
<feature type="region of interest" description="Disordered" evidence="1">
    <location>
        <begin position="114"/>
        <end position="149"/>
    </location>
</feature>
<sequence>MAEIPTDPETIHVFAVDLTMPEASALVEDGAALSRALGDVDVEPDRAAALDTRALGDLGLANYLNEGEGIASESLQADATKLSAVKGPIIILRPRAVSKPLRPQEPLRHLGSYRLDRGTPPGMPLRAASAESSVSGVPPTAPSRDTRDRRASGTVAIAAIVVALLVAFLVWWVAS</sequence>
<keyword evidence="4" id="KW-1185">Reference proteome</keyword>
<feature type="transmembrane region" description="Helical" evidence="2">
    <location>
        <begin position="153"/>
        <end position="174"/>
    </location>
</feature>
<dbReference type="RefSeq" id="WP_139214970.1">
    <property type="nucleotide sequence ID" value="NZ_FOPF01000004.1"/>
</dbReference>